<reference evidence="1" key="1">
    <citation type="submission" date="2015-04" db="EMBL/GenBank/DDBJ databases">
        <authorList>
            <person name="Syromyatnikov M.Y."/>
            <person name="Popov V.N."/>
        </authorList>
    </citation>
    <scope>NUCLEOTIDE SEQUENCE</scope>
    <source>
        <strain evidence="1">MO-1</strain>
    </source>
</reference>
<sequence length="160" mass="18431">MSEHADKDLETLCTELKEQGSVDQERLNAIKALILEDGEIDEAESKLLRDMIYSTWTEDSKEQVSRWEVEFLFDLNEGIEVEKRPGSWQELFIDATTSHVMSDQESEGVIDAEETAWLIDMIEKDDIYDPNEIALLQHLLKTAQDIPMDLKFRLGIILSL</sequence>
<organism evidence="1">
    <name type="scientific">Magnetococcus massalia (strain MO-1)</name>
    <dbReference type="NCBI Taxonomy" id="451514"/>
    <lineage>
        <taxon>Bacteria</taxon>
        <taxon>Pseudomonadati</taxon>
        <taxon>Pseudomonadota</taxon>
        <taxon>Magnetococcia</taxon>
        <taxon>Magnetococcales</taxon>
        <taxon>Magnetococcaceae</taxon>
        <taxon>Magnetococcus</taxon>
    </lineage>
</organism>
<dbReference type="EMBL" id="LO017727">
    <property type="protein sequence ID" value="CRH05746.1"/>
    <property type="molecule type" value="Genomic_DNA"/>
</dbReference>
<dbReference type="AlphaFoldDB" id="A0A1S7LIX5"/>
<evidence type="ECO:0000313" key="1">
    <source>
        <dbReference type="EMBL" id="CRH05746.1"/>
    </source>
</evidence>
<proteinExistence type="predicted"/>
<name>A0A1S7LIX5_MAGMO</name>
<protein>
    <submittedName>
        <fullName evidence="1">Uncharacterized protein</fullName>
    </submittedName>
</protein>
<accession>A0A1S7LIX5</accession>
<gene>
    <name evidence="1" type="ORF">MAGMO_1558</name>
</gene>